<organism evidence="1 2">
    <name type="scientific">Segatella oris C735</name>
    <dbReference type="NCBI Taxonomy" id="563008"/>
    <lineage>
        <taxon>Bacteria</taxon>
        <taxon>Pseudomonadati</taxon>
        <taxon>Bacteroidota</taxon>
        <taxon>Bacteroidia</taxon>
        <taxon>Bacteroidales</taxon>
        <taxon>Prevotellaceae</taxon>
        <taxon>Segatella</taxon>
    </lineage>
</organism>
<gene>
    <name evidence="1" type="ORF">HMPREF0665_02442</name>
</gene>
<evidence type="ECO:0000313" key="2">
    <source>
        <dbReference type="Proteomes" id="UP000003805"/>
    </source>
</evidence>
<accession>D7NFU2</accession>
<sequence>MKTFGMIENNYNAQACNALQDLLDTSALEARIDLCNDITDKILSGDDFSDAELLDYVRSFHALRKQFEIILKGKKMNENSKIERTVLDAYFSTRANNIPPSQMSLFVEDNKTTSEIIEALDSTYPLTQQDVVGYMSENGFLLEPDESGGLVWKIWRLK</sequence>
<reference evidence="1 2" key="1">
    <citation type="submission" date="2010-02" db="EMBL/GenBank/DDBJ databases">
        <title>The Genome Sequence of Prevotella oris strain C735.</title>
        <authorList>
            <consortium name="The Broad Institute Genome Sequencing Platform"/>
            <person name="Ward D."/>
            <person name="Feldgarden M."/>
            <person name="Earl A."/>
            <person name="Young S.K."/>
            <person name="Zeng Q."/>
            <person name="Koehrsen M."/>
            <person name="Alvarado L."/>
            <person name="Berlin A."/>
            <person name="Bochicchio J."/>
            <person name="Borenstein D."/>
            <person name="Chapman S.B."/>
            <person name="Chen Z."/>
            <person name="Engels R."/>
            <person name="Freedman E."/>
            <person name="Gellesch M."/>
            <person name="Goldberg J."/>
            <person name="Griggs A."/>
            <person name="Gujja S."/>
            <person name="Heilman E."/>
            <person name="Heiman D."/>
            <person name="Hepburn T."/>
            <person name="Howarth C."/>
            <person name="Jen D."/>
            <person name="Larson L."/>
            <person name="Mehta T."/>
            <person name="Park D."/>
            <person name="Pearson M."/>
            <person name="Roberts A."/>
            <person name="Saif S."/>
            <person name="Shea T."/>
            <person name="Shenoy N."/>
            <person name="Sisk P."/>
            <person name="Stolte C."/>
            <person name="Sykes S."/>
            <person name="Thomson T."/>
            <person name="Walk T."/>
            <person name="White J."/>
            <person name="Yandava C."/>
            <person name="Sibley C.D."/>
            <person name="Field T.R."/>
            <person name="Grinwis M."/>
            <person name="Eshaghurshan C.S."/>
            <person name="Surette M.G."/>
            <person name="Haas B."/>
            <person name="Nusbaum C."/>
            <person name="Birren B."/>
        </authorList>
    </citation>
    <scope>NUCLEOTIDE SEQUENCE [LARGE SCALE GENOMIC DNA]</scope>
    <source>
        <strain evidence="1 2">C735</strain>
    </source>
</reference>
<dbReference type="AlphaFoldDB" id="D7NFU2"/>
<dbReference type="HOGENOM" id="CLU_1667809_0_0_10"/>
<name>D7NFU2_9BACT</name>
<protein>
    <submittedName>
        <fullName evidence="1">Uncharacterized protein</fullName>
    </submittedName>
</protein>
<dbReference type="Proteomes" id="UP000003805">
    <property type="component" value="Unassembled WGS sequence"/>
</dbReference>
<dbReference type="EMBL" id="GL349574">
    <property type="protein sequence ID" value="EFI47578.1"/>
    <property type="molecule type" value="Genomic_DNA"/>
</dbReference>
<keyword evidence="2" id="KW-1185">Reference proteome</keyword>
<evidence type="ECO:0000313" key="1">
    <source>
        <dbReference type="EMBL" id="EFI47578.1"/>
    </source>
</evidence>
<proteinExistence type="predicted"/>